<dbReference type="InterPro" id="IPR027417">
    <property type="entry name" value="P-loop_NTPase"/>
</dbReference>
<sequence length="165" mass="18831">MGNKGKLFFFCGKMGAGKSTKSKIVAAENNAVLISEDDWLSAHYSLQIQTFDDYIKYSNIIKPFVKNHVQNLLNVGVNVVMDFPANTVKQRAWFVSLCSEVNSEHELCYLDVTDEKCLSQVAKRRGEQPERAKFDTEAVFHHVTQYFEAPTVRENLSLVRVDEYT</sequence>
<name>A0A3A6QK83_9VIBR</name>
<dbReference type="OrthoDB" id="531205at2"/>
<dbReference type="RefSeq" id="WP_120030246.1">
    <property type="nucleotide sequence ID" value="NZ_QVMU01000004.1"/>
</dbReference>
<keyword evidence="1" id="KW-0547">Nucleotide-binding</keyword>
<evidence type="ECO:0000313" key="2">
    <source>
        <dbReference type="Proteomes" id="UP000273252"/>
    </source>
</evidence>
<protein>
    <submittedName>
        <fullName evidence="1">ATP-binding protein</fullName>
    </submittedName>
</protein>
<dbReference type="Gene3D" id="3.40.50.300">
    <property type="entry name" value="P-loop containing nucleotide triphosphate hydrolases"/>
    <property type="match status" value="1"/>
</dbReference>
<evidence type="ECO:0000313" key="1">
    <source>
        <dbReference type="EMBL" id="RJX72923.1"/>
    </source>
</evidence>
<keyword evidence="2" id="KW-1185">Reference proteome</keyword>
<comment type="caution">
    <text evidence="1">The sequence shown here is derived from an EMBL/GenBank/DDBJ whole genome shotgun (WGS) entry which is preliminary data.</text>
</comment>
<dbReference type="Pfam" id="PF13671">
    <property type="entry name" value="AAA_33"/>
    <property type="match status" value="1"/>
</dbReference>
<accession>A0A3A6QK83</accession>
<gene>
    <name evidence="1" type="ORF">DZ860_07145</name>
</gene>
<keyword evidence="1" id="KW-0067">ATP-binding</keyword>
<organism evidence="1 2">
    <name type="scientific">Vibrio sinensis</name>
    <dbReference type="NCBI Taxonomy" id="2302434"/>
    <lineage>
        <taxon>Bacteria</taxon>
        <taxon>Pseudomonadati</taxon>
        <taxon>Pseudomonadota</taxon>
        <taxon>Gammaproteobacteria</taxon>
        <taxon>Vibrionales</taxon>
        <taxon>Vibrionaceae</taxon>
        <taxon>Vibrio</taxon>
    </lineage>
</organism>
<dbReference type="SUPFAM" id="SSF52540">
    <property type="entry name" value="P-loop containing nucleoside triphosphate hydrolases"/>
    <property type="match status" value="1"/>
</dbReference>
<proteinExistence type="predicted"/>
<dbReference type="GO" id="GO:0005524">
    <property type="term" value="F:ATP binding"/>
    <property type="evidence" value="ECO:0007669"/>
    <property type="project" value="UniProtKB-KW"/>
</dbReference>
<dbReference type="Proteomes" id="UP000273252">
    <property type="component" value="Unassembled WGS sequence"/>
</dbReference>
<dbReference type="EMBL" id="QVMU01000004">
    <property type="protein sequence ID" value="RJX72923.1"/>
    <property type="molecule type" value="Genomic_DNA"/>
</dbReference>
<reference evidence="1 2" key="1">
    <citation type="submission" date="2018-08" db="EMBL/GenBank/DDBJ databases">
        <title>Vibrio isolated from the Eastern China Marginal Seas.</title>
        <authorList>
            <person name="Li Y."/>
        </authorList>
    </citation>
    <scope>NUCLEOTIDE SEQUENCE [LARGE SCALE GENOMIC DNA]</scope>
    <source>
        <strain evidence="1 2">BEI233</strain>
    </source>
</reference>
<dbReference type="AlphaFoldDB" id="A0A3A6QK83"/>